<dbReference type="GO" id="GO:0120147">
    <property type="term" value="F:formylglycine-generating oxidase activity"/>
    <property type="evidence" value="ECO:0007669"/>
    <property type="project" value="TreeGrafter"/>
</dbReference>
<dbReference type="AlphaFoldDB" id="A0A518BSK2"/>
<reference evidence="2 3" key="1">
    <citation type="submission" date="2019-02" db="EMBL/GenBank/DDBJ databases">
        <title>Deep-cultivation of Planctomycetes and their phenomic and genomic characterization uncovers novel biology.</title>
        <authorList>
            <person name="Wiegand S."/>
            <person name="Jogler M."/>
            <person name="Boedeker C."/>
            <person name="Pinto D."/>
            <person name="Vollmers J."/>
            <person name="Rivas-Marin E."/>
            <person name="Kohn T."/>
            <person name="Peeters S.H."/>
            <person name="Heuer A."/>
            <person name="Rast P."/>
            <person name="Oberbeckmann S."/>
            <person name="Bunk B."/>
            <person name="Jeske O."/>
            <person name="Meyerdierks A."/>
            <person name="Storesund J.E."/>
            <person name="Kallscheuer N."/>
            <person name="Luecker S."/>
            <person name="Lage O.M."/>
            <person name="Pohl T."/>
            <person name="Merkel B.J."/>
            <person name="Hornburger P."/>
            <person name="Mueller R.-W."/>
            <person name="Bruemmer F."/>
            <person name="Labrenz M."/>
            <person name="Spormann A.M."/>
            <person name="Op den Camp H."/>
            <person name="Overmann J."/>
            <person name="Amann R."/>
            <person name="Jetten M.S.M."/>
            <person name="Mascher T."/>
            <person name="Medema M.H."/>
            <person name="Devos D.P."/>
            <person name="Kaster A.-K."/>
            <person name="Ovreas L."/>
            <person name="Rohde M."/>
            <person name="Galperin M.Y."/>
            <person name="Jogler C."/>
        </authorList>
    </citation>
    <scope>NUCLEOTIDE SEQUENCE [LARGE SCALE GENOMIC DNA]</scope>
    <source>
        <strain evidence="2 3">Pla133</strain>
    </source>
</reference>
<dbReference type="SUPFAM" id="SSF56436">
    <property type="entry name" value="C-type lectin-like"/>
    <property type="match status" value="1"/>
</dbReference>
<dbReference type="KEGG" id="pbap:Pla133_50750"/>
<dbReference type="InterPro" id="IPR042095">
    <property type="entry name" value="SUMF_sf"/>
</dbReference>
<dbReference type="PANTHER" id="PTHR23150:SF19">
    <property type="entry name" value="FORMYLGLYCINE-GENERATING ENZYME"/>
    <property type="match status" value="1"/>
</dbReference>
<dbReference type="InterPro" id="IPR016187">
    <property type="entry name" value="CTDL_fold"/>
</dbReference>
<evidence type="ECO:0000313" key="2">
    <source>
        <dbReference type="EMBL" id="QDU69952.1"/>
    </source>
</evidence>
<dbReference type="Proteomes" id="UP000316921">
    <property type="component" value="Chromosome"/>
</dbReference>
<dbReference type="Gene3D" id="3.90.1580.10">
    <property type="entry name" value="paralog of FGE (formylglycine-generating enzyme)"/>
    <property type="match status" value="1"/>
</dbReference>
<sequence length="260" mass="29234">MDPDPEVVTDEGARARMVATGWPWRVRHRESGAELLLVPPGEFMRGSLEESDEYMPDEYPPQHMIVDRPYYLARTELTRAQWLAVMEPGPESWGENDGDKPATDVTFDQIQEFLGQSGLGLPRNSEWEYACRAGTTGQRYGPIDEIAWYSDNSTEPMPVGLLKPNAWGFYDTIGNVWEFTSTFQQDLRRYWTKEPQTVIAEDEIQSLKRSIRGGGGGLQPIDMRAPYCLGQFPDRARNSVGLRAAFHLPNATVTGGESDG</sequence>
<proteinExistence type="predicted"/>
<protein>
    <submittedName>
        <fullName evidence="2">Formylglycine-generating sulfatase enzyme</fullName>
    </submittedName>
</protein>
<dbReference type="Pfam" id="PF03781">
    <property type="entry name" value="FGE-sulfatase"/>
    <property type="match status" value="1"/>
</dbReference>
<dbReference type="InterPro" id="IPR005532">
    <property type="entry name" value="SUMF_dom"/>
</dbReference>
<name>A0A518BSK2_9BACT</name>
<dbReference type="EMBL" id="CP036287">
    <property type="protein sequence ID" value="QDU69952.1"/>
    <property type="molecule type" value="Genomic_DNA"/>
</dbReference>
<accession>A0A518BSK2</accession>
<feature type="domain" description="Sulfatase-modifying factor enzyme-like" evidence="1">
    <location>
        <begin position="33"/>
        <end position="245"/>
    </location>
</feature>
<dbReference type="InterPro" id="IPR051043">
    <property type="entry name" value="Sulfatase_Mod_Factor_Kinase"/>
</dbReference>
<evidence type="ECO:0000259" key="1">
    <source>
        <dbReference type="Pfam" id="PF03781"/>
    </source>
</evidence>
<gene>
    <name evidence="2" type="ORF">Pla133_50750</name>
</gene>
<organism evidence="2 3">
    <name type="scientific">Engelhardtia mirabilis</name>
    <dbReference type="NCBI Taxonomy" id="2528011"/>
    <lineage>
        <taxon>Bacteria</taxon>
        <taxon>Pseudomonadati</taxon>
        <taxon>Planctomycetota</taxon>
        <taxon>Planctomycetia</taxon>
        <taxon>Planctomycetia incertae sedis</taxon>
        <taxon>Engelhardtia</taxon>
    </lineage>
</organism>
<dbReference type="RefSeq" id="WP_419191938.1">
    <property type="nucleotide sequence ID" value="NZ_CP036287.1"/>
</dbReference>
<dbReference type="PANTHER" id="PTHR23150">
    <property type="entry name" value="SULFATASE MODIFYING FACTOR 1, 2"/>
    <property type="match status" value="1"/>
</dbReference>
<evidence type="ECO:0000313" key="3">
    <source>
        <dbReference type="Proteomes" id="UP000316921"/>
    </source>
</evidence>
<keyword evidence="3" id="KW-1185">Reference proteome</keyword>